<proteinExistence type="predicted"/>
<dbReference type="Proteomes" id="UP001163823">
    <property type="component" value="Chromosome 8"/>
</dbReference>
<gene>
    <name evidence="1" type="ORF">O6P43_019861</name>
</gene>
<dbReference type="EMBL" id="JARAOO010000008">
    <property type="protein sequence ID" value="KAJ7959258.1"/>
    <property type="molecule type" value="Genomic_DNA"/>
</dbReference>
<dbReference type="KEGG" id="qsa:O6P43_019861"/>
<name>A0AAD7LJQ3_QUISA</name>
<reference evidence="1" key="1">
    <citation type="journal article" date="2023" name="Science">
        <title>Elucidation of the pathway for biosynthesis of saponin adjuvants from the soapbark tree.</title>
        <authorList>
            <person name="Reed J."/>
            <person name="Orme A."/>
            <person name="El-Demerdash A."/>
            <person name="Owen C."/>
            <person name="Martin L.B.B."/>
            <person name="Misra R.C."/>
            <person name="Kikuchi S."/>
            <person name="Rejzek M."/>
            <person name="Martin A.C."/>
            <person name="Harkess A."/>
            <person name="Leebens-Mack J."/>
            <person name="Louveau T."/>
            <person name="Stephenson M.J."/>
            <person name="Osbourn A."/>
        </authorList>
    </citation>
    <scope>NUCLEOTIDE SEQUENCE</scope>
    <source>
        <strain evidence="1">S10</strain>
    </source>
</reference>
<sequence>MGVLEQKLEAHFGSFGVTGNLTLHPMYTLSEFGGTNSSSHLVPRRHSHEELGWFQKGVSPVNGTFQDYKKIPQSS</sequence>
<organism evidence="1 2">
    <name type="scientific">Quillaja saponaria</name>
    <name type="common">Soap bark tree</name>
    <dbReference type="NCBI Taxonomy" id="32244"/>
    <lineage>
        <taxon>Eukaryota</taxon>
        <taxon>Viridiplantae</taxon>
        <taxon>Streptophyta</taxon>
        <taxon>Embryophyta</taxon>
        <taxon>Tracheophyta</taxon>
        <taxon>Spermatophyta</taxon>
        <taxon>Magnoliopsida</taxon>
        <taxon>eudicotyledons</taxon>
        <taxon>Gunneridae</taxon>
        <taxon>Pentapetalae</taxon>
        <taxon>rosids</taxon>
        <taxon>fabids</taxon>
        <taxon>Fabales</taxon>
        <taxon>Quillajaceae</taxon>
        <taxon>Quillaja</taxon>
    </lineage>
</organism>
<evidence type="ECO:0000313" key="2">
    <source>
        <dbReference type="Proteomes" id="UP001163823"/>
    </source>
</evidence>
<keyword evidence="2" id="KW-1185">Reference proteome</keyword>
<accession>A0AAD7LJQ3</accession>
<comment type="caution">
    <text evidence="1">The sequence shown here is derived from an EMBL/GenBank/DDBJ whole genome shotgun (WGS) entry which is preliminary data.</text>
</comment>
<protein>
    <submittedName>
        <fullName evidence="1">ABC transporter F family member 3</fullName>
    </submittedName>
</protein>
<dbReference type="AlphaFoldDB" id="A0AAD7LJQ3"/>
<evidence type="ECO:0000313" key="1">
    <source>
        <dbReference type="EMBL" id="KAJ7959258.1"/>
    </source>
</evidence>